<feature type="transmembrane region" description="Helical" evidence="2">
    <location>
        <begin position="117"/>
        <end position="137"/>
    </location>
</feature>
<proteinExistence type="predicted"/>
<dbReference type="AlphaFoldDB" id="D6RM94"/>
<dbReference type="VEuPathDB" id="FungiDB:CC1G_14398"/>
<protein>
    <submittedName>
        <fullName evidence="3">Uncharacterized protein</fullName>
    </submittedName>
</protein>
<dbReference type="Proteomes" id="UP000001861">
    <property type="component" value="Unassembled WGS sequence"/>
</dbReference>
<comment type="caution">
    <text evidence="3">The sequence shown here is derived from an EMBL/GenBank/DDBJ whole genome shotgun (WGS) entry which is preliminary data.</text>
</comment>
<dbReference type="HOGENOM" id="CLU_1731371_0_0_1"/>
<accession>D6RM94</accession>
<dbReference type="GeneID" id="9378423"/>
<dbReference type="EMBL" id="AACS02000004">
    <property type="protein sequence ID" value="EFI27907.1"/>
    <property type="molecule type" value="Genomic_DNA"/>
</dbReference>
<evidence type="ECO:0000256" key="2">
    <source>
        <dbReference type="SAM" id="Phobius"/>
    </source>
</evidence>
<feature type="region of interest" description="Disordered" evidence="1">
    <location>
        <begin position="1"/>
        <end position="78"/>
    </location>
</feature>
<reference evidence="3 4" key="1">
    <citation type="journal article" date="2010" name="Proc. Natl. Acad. Sci. U.S.A.">
        <title>Insights into evolution of multicellular fungi from the assembled chromosomes of the mushroom Coprinopsis cinerea (Coprinus cinereus).</title>
        <authorList>
            <person name="Stajich J.E."/>
            <person name="Wilke S.K."/>
            <person name="Ahren D."/>
            <person name="Au C.H."/>
            <person name="Birren B.W."/>
            <person name="Borodovsky M."/>
            <person name="Burns C."/>
            <person name="Canback B."/>
            <person name="Casselton L.A."/>
            <person name="Cheng C.K."/>
            <person name="Deng J."/>
            <person name="Dietrich F.S."/>
            <person name="Fargo D.C."/>
            <person name="Farman M.L."/>
            <person name="Gathman A.C."/>
            <person name="Goldberg J."/>
            <person name="Guigo R."/>
            <person name="Hoegger P.J."/>
            <person name="Hooker J.B."/>
            <person name="Huggins A."/>
            <person name="James T.Y."/>
            <person name="Kamada T."/>
            <person name="Kilaru S."/>
            <person name="Kodira C."/>
            <person name="Kues U."/>
            <person name="Kupfer D."/>
            <person name="Kwan H.S."/>
            <person name="Lomsadze A."/>
            <person name="Li W."/>
            <person name="Lilly W.W."/>
            <person name="Ma L.J."/>
            <person name="Mackey A.J."/>
            <person name="Manning G."/>
            <person name="Martin F."/>
            <person name="Muraguchi H."/>
            <person name="Natvig D.O."/>
            <person name="Palmerini H."/>
            <person name="Ramesh M.A."/>
            <person name="Rehmeyer C.J."/>
            <person name="Roe B.A."/>
            <person name="Shenoy N."/>
            <person name="Stanke M."/>
            <person name="Ter-Hovhannisyan V."/>
            <person name="Tunlid A."/>
            <person name="Velagapudi R."/>
            <person name="Vision T.J."/>
            <person name="Zeng Q."/>
            <person name="Zolan M.E."/>
            <person name="Pukkila P.J."/>
        </authorList>
    </citation>
    <scope>NUCLEOTIDE SEQUENCE [LARGE SCALE GENOMIC DNA]</scope>
    <source>
        <strain evidence="4">Okayama-7 / 130 / ATCC MYA-4618 / FGSC 9003</strain>
    </source>
</reference>
<keyword evidence="4" id="KW-1185">Reference proteome</keyword>
<organism evidence="3 4">
    <name type="scientific">Coprinopsis cinerea (strain Okayama-7 / 130 / ATCC MYA-4618 / FGSC 9003)</name>
    <name type="common">Inky cap fungus</name>
    <name type="synonym">Hormographiella aspergillata</name>
    <dbReference type="NCBI Taxonomy" id="240176"/>
    <lineage>
        <taxon>Eukaryota</taxon>
        <taxon>Fungi</taxon>
        <taxon>Dikarya</taxon>
        <taxon>Basidiomycota</taxon>
        <taxon>Agaricomycotina</taxon>
        <taxon>Agaricomycetes</taxon>
        <taxon>Agaricomycetidae</taxon>
        <taxon>Agaricales</taxon>
        <taxon>Agaricineae</taxon>
        <taxon>Psathyrellaceae</taxon>
        <taxon>Coprinopsis</taxon>
    </lineage>
</organism>
<evidence type="ECO:0000313" key="3">
    <source>
        <dbReference type="EMBL" id="EFI27907.1"/>
    </source>
</evidence>
<keyword evidence="2" id="KW-1133">Transmembrane helix</keyword>
<evidence type="ECO:0000313" key="4">
    <source>
        <dbReference type="Proteomes" id="UP000001861"/>
    </source>
</evidence>
<evidence type="ECO:0000256" key="1">
    <source>
        <dbReference type="SAM" id="MobiDB-lite"/>
    </source>
</evidence>
<name>D6RM94_COPC7</name>
<feature type="compositionally biased region" description="Low complexity" evidence="1">
    <location>
        <begin position="17"/>
        <end position="30"/>
    </location>
</feature>
<sequence length="151" mass="16890">MTSTTTHRGHCDVMQASSSLPTPGSSSVMSPRKPTRYPVYSPDHFVSRSKMTQSEDVSHKRWKKPPSTPRCSVGKTTERTPLLSACGEGQESHSQQPTETPVVTLPRRKKPFYRARPLWLVPFAVVAALVVSMHFLFEVRNLTEFYDISGG</sequence>
<dbReference type="RefSeq" id="XP_002911401.1">
    <property type="nucleotide sequence ID" value="XM_002911355.1"/>
</dbReference>
<gene>
    <name evidence="3" type="ORF">CC1G_14398</name>
</gene>
<dbReference type="InParanoid" id="D6RM94"/>
<keyword evidence="2" id="KW-0472">Membrane</keyword>
<keyword evidence="2" id="KW-0812">Transmembrane</keyword>
<dbReference type="KEGG" id="cci:CC1G_14398"/>